<feature type="compositionally biased region" description="Acidic residues" evidence="1">
    <location>
        <begin position="69"/>
        <end position="80"/>
    </location>
</feature>
<dbReference type="Proteomes" id="UP001374535">
    <property type="component" value="Chromosome 2"/>
</dbReference>
<name>A0AAQ3P1M5_VIGMU</name>
<keyword evidence="3" id="KW-1185">Reference proteome</keyword>
<evidence type="ECO:0000313" key="3">
    <source>
        <dbReference type="Proteomes" id="UP001374535"/>
    </source>
</evidence>
<gene>
    <name evidence="2" type="ORF">V8G54_007436</name>
</gene>
<dbReference type="AlphaFoldDB" id="A0AAQ3P1M5"/>
<proteinExistence type="predicted"/>
<feature type="region of interest" description="Disordered" evidence="1">
    <location>
        <begin position="51"/>
        <end position="115"/>
    </location>
</feature>
<reference evidence="2 3" key="1">
    <citation type="journal article" date="2023" name="Life. Sci Alliance">
        <title>Evolutionary insights into 3D genome organization and epigenetic landscape of Vigna mungo.</title>
        <authorList>
            <person name="Junaid A."/>
            <person name="Singh B."/>
            <person name="Bhatia S."/>
        </authorList>
    </citation>
    <scope>NUCLEOTIDE SEQUENCE [LARGE SCALE GENOMIC DNA]</scope>
    <source>
        <strain evidence="2">Urdbean</strain>
    </source>
</reference>
<accession>A0AAQ3P1M5</accession>
<feature type="compositionally biased region" description="Acidic residues" evidence="1">
    <location>
        <begin position="98"/>
        <end position="115"/>
    </location>
</feature>
<organism evidence="2 3">
    <name type="scientific">Vigna mungo</name>
    <name type="common">Black gram</name>
    <name type="synonym">Phaseolus mungo</name>
    <dbReference type="NCBI Taxonomy" id="3915"/>
    <lineage>
        <taxon>Eukaryota</taxon>
        <taxon>Viridiplantae</taxon>
        <taxon>Streptophyta</taxon>
        <taxon>Embryophyta</taxon>
        <taxon>Tracheophyta</taxon>
        <taxon>Spermatophyta</taxon>
        <taxon>Magnoliopsida</taxon>
        <taxon>eudicotyledons</taxon>
        <taxon>Gunneridae</taxon>
        <taxon>Pentapetalae</taxon>
        <taxon>rosids</taxon>
        <taxon>fabids</taxon>
        <taxon>Fabales</taxon>
        <taxon>Fabaceae</taxon>
        <taxon>Papilionoideae</taxon>
        <taxon>50 kb inversion clade</taxon>
        <taxon>NPAAA clade</taxon>
        <taxon>indigoferoid/millettioid clade</taxon>
        <taxon>Phaseoleae</taxon>
        <taxon>Vigna</taxon>
    </lineage>
</organism>
<feature type="compositionally biased region" description="Basic and acidic residues" evidence="1">
    <location>
        <begin position="85"/>
        <end position="97"/>
    </location>
</feature>
<evidence type="ECO:0000256" key="1">
    <source>
        <dbReference type="SAM" id="MobiDB-lite"/>
    </source>
</evidence>
<evidence type="ECO:0000313" key="2">
    <source>
        <dbReference type="EMBL" id="WVZ20114.1"/>
    </source>
</evidence>
<sequence>MQQMIQHLGAQMAAVNRIGLAQVAMMRQAFTATHIDVMTPTEYFVFVAWPGDEAHTSGGGGTSSGAQAMEEDGTEEEDSDAGTKIAEDGDFDAKEDIVETEVEEDDDDEEDEEDD</sequence>
<protein>
    <submittedName>
        <fullName evidence="2">Uncharacterized protein</fullName>
    </submittedName>
</protein>
<dbReference type="EMBL" id="CP144699">
    <property type="protein sequence ID" value="WVZ20114.1"/>
    <property type="molecule type" value="Genomic_DNA"/>
</dbReference>